<keyword evidence="13" id="KW-1185">Reference proteome</keyword>
<reference evidence="12 13" key="1">
    <citation type="submission" date="2019-07" db="EMBL/GenBank/DDBJ databases">
        <title>Genomic Encyclopedia of Type Strains, Phase I: the one thousand microbial genomes (KMG-I) project.</title>
        <authorList>
            <person name="Kyrpides N."/>
        </authorList>
    </citation>
    <scope>NUCLEOTIDE SEQUENCE [LARGE SCALE GENOMIC DNA]</scope>
    <source>
        <strain evidence="12 13">DSM 375</strain>
    </source>
</reference>
<gene>
    <name evidence="10" type="primary">lpxH</name>
    <name evidence="12" type="ORF">LX59_01334</name>
</gene>
<keyword evidence="3 10" id="KW-0997">Cell inner membrane</keyword>
<dbReference type="InterPro" id="IPR029052">
    <property type="entry name" value="Metallo-depent_PP-like"/>
</dbReference>
<feature type="binding site" evidence="10">
    <location>
        <position position="195"/>
    </location>
    <ligand>
        <name>substrate</name>
    </ligand>
</feature>
<comment type="similarity">
    <text evidence="10">Belongs to the LpxH family.</text>
</comment>
<feature type="binding site" evidence="10">
    <location>
        <position position="41"/>
    </location>
    <ligand>
        <name>Mn(2+)</name>
        <dbReference type="ChEBI" id="CHEBI:29035"/>
        <label>1</label>
    </ligand>
</feature>
<feature type="binding site" evidence="10">
    <location>
        <begin position="79"/>
        <end position="80"/>
    </location>
    <ligand>
        <name>substrate</name>
    </ligand>
</feature>
<comment type="caution">
    <text evidence="12">The sequence shown here is derived from an EMBL/GenBank/DDBJ whole genome shotgun (WGS) entry which is preliminary data.</text>
</comment>
<keyword evidence="8 10" id="KW-0472">Membrane</keyword>
<feature type="binding site" evidence="10">
    <location>
        <position position="197"/>
    </location>
    <ligand>
        <name>Mn(2+)</name>
        <dbReference type="ChEBI" id="CHEBI:29035"/>
        <label>1</label>
    </ligand>
</feature>
<dbReference type="EMBL" id="VLKG01000004">
    <property type="protein sequence ID" value="TWH75824.1"/>
    <property type="molecule type" value="Genomic_DNA"/>
</dbReference>
<dbReference type="GO" id="GO:0008758">
    <property type="term" value="F:UDP-2,3-diacylglucosamine hydrolase activity"/>
    <property type="evidence" value="ECO:0007669"/>
    <property type="project" value="UniProtKB-UniRule"/>
</dbReference>
<feature type="binding site" evidence="10">
    <location>
        <position position="8"/>
    </location>
    <ligand>
        <name>Mn(2+)</name>
        <dbReference type="ChEBI" id="CHEBI:29035"/>
        <label>1</label>
    </ligand>
</feature>
<evidence type="ECO:0000256" key="5">
    <source>
        <dbReference type="ARBA" id="ARBA00022723"/>
    </source>
</evidence>
<feature type="binding site" evidence="10">
    <location>
        <position position="41"/>
    </location>
    <ligand>
        <name>Mn(2+)</name>
        <dbReference type="ChEBI" id="CHEBI:29035"/>
        <label>2</label>
    </ligand>
</feature>
<feature type="binding site" evidence="10">
    <location>
        <position position="114"/>
    </location>
    <ligand>
        <name>Mn(2+)</name>
        <dbReference type="ChEBI" id="CHEBI:29035"/>
        <label>2</label>
    </ligand>
</feature>
<name>A0A562IZ16_9GAMM</name>
<feature type="binding site" evidence="10">
    <location>
        <position position="195"/>
    </location>
    <ligand>
        <name>Mn(2+)</name>
        <dbReference type="ChEBI" id="CHEBI:29035"/>
        <label>2</label>
    </ligand>
</feature>
<feature type="binding site" evidence="10">
    <location>
        <position position="10"/>
    </location>
    <ligand>
        <name>Mn(2+)</name>
        <dbReference type="ChEBI" id="CHEBI:29035"/>
        <label>1</label>
    </ligand>
</feature>
<keyword evidence="2 10" id="KW-0444">Lipid biosynthesis</keyword>
<dbReference type="Gene3D" id="3.60.21.10">
    <property type="match status" value="1"/>
</dbReference>
<evidence type="ECO:0000256" key="6">
    <source>
        <dbReference type="ARBA" id="ARBA00022801"/>
    </source>
</evidence>
<dbReference type="RefSeq" id="WP_144571056.1">
    <property type="nucleotide sequence ID" value="NZ_VLKG01000004.1"/>
</dbReference>
<keyword evidence="1 10" id="KW-1003">Cell membrane</keyword>
<keyword evidence="7 10" id="KW-0443">Lipid metabolism</keyword>
<dbReference type="InterPro" id="IPR043461">
    <property type="entry name" value="LpxH-like"/>
</dbReference>
<evidence type="ECO:0000259" key="11">
    <source>
        <dbReference type="Pfam" id="PF00149"/>
    </source>
</evidence>
<dbReference type="NCBIfam" id="TIGR01854">
    <property type="entry name" value="lipid_A_lpxH"/>
    <property type="match status" value="1"/>
</dbReference>
<evidence type="ECO:0000313" key="12">
    <source>
        <dbReference type="EMBL" id="TWH75824.1"/>
    </source>
</evidence>
<dbReference type="GO" id="GO:0030145">
    <property type="term" value="F:manganese ion binding"/>
    <property type="evidence" value="ECO:0007669"/>
    <property type="project" value="UniProtKB-UniRule"/>
</dbReference>
<evidence type="ECO:0000256" key="3">
    <source>
        <dbReference type="ARBA" id="ARBA00022519"/>
    </source>
</evidence>
<keyword evidence="4 10" id="KW-0441">Lipid A biosynthesis</keyword>
<dbReference type="GO" id="GO:0005737">
    <property type="term" value="C:cytoplasm"/>
    <property type="evidence" value="ECO:0007669"/>
    <property type="project" value="InterPro"/>
</dbReference>
<dbReference type="NCBIfam" id="NF003743">
    <property type="entry name" value="PRK05340.1"/>
    <property type="match status" value="1"/>
</dbReference>
<dbReference type="InterPro" id="IPR010138">
    <property type="entry name" value="UDP-diacylglucosamine_Hdrlase"/>
</dbReference>
<dbReference type="OrthoDB" id="9783283at2"/>
<feature type="binding site" evidence="10">
    <location>
        <position position="122"/>
    </location>
    <ligand>
        <name>substrate</name>
    </ligand>
</feature>
<comment type="pathway">
    <text evidence="10">Glycolipid biosynthesis; lipid IV(A) biosynthesis; lipid IV(A) from (3R)-3-hydroxytetradecanoyl-[acyl-carrier-protein] and UDP-N-acetyl-alpha-D-glucosamine: step 4/6.</text>
</comment>
<comment type="subcellular location">
    <subcellularLocation>
        <location evidence="10">Cell inner membrane</location>
        <topology evidence="10">Peripheral membrane protein</topology>
        <orientation evidence="10">Cytoplasmic side</orientation>
    </subcellularLocation>
</comment>
<proteinExistence type="inferred from homology"/>
<keyword evidence="5 10" id="KW-0479">Metal-binding</keyword>
<comment type="cofactor">
    <cofactor evidence="10">
        <name>Mn(2+)</name>
        <dbReference type="ChEBI" id="CHEBI:29035"/>
    </cofactor>
    <text evidence="10">Binds 2 Mn(2+) ions per subunit in a binuclear metal center.</text>
</comment>
<evidence type="ECO:0000256" key="10">
    <source>
        <dbReference type="HAMAP-Rule" id="MF_00575"/>
    </source>
</evidence>
<dbReference type="InterPro" id="IPR004843">
    <property type="entry name" value="Calcineurin-like_PHP"/>
</dbReference>
<dbReference type="Pfam" id="PF00149">
    <property type="entry name" value="Metallophos"/>
    <property type="match status" value="1"/>
</dbReference>
<feature type="binding site" evidence="10">
    <location>
        <position position="160"/>
    </location>
    <ligand>
        <name>substrate</name>
    </ligand>
</feature>
<organism evidence="12 13">
    <name type="scientific">Azomonas agilis</name>
    <dbReference type="NCBI Taxonomy" id="116849"/>
    <lineage>
        <taxon>Bacteria</taxon>
        <taxon>Pseudomonadati</taxon>
        <taxon>Pseudomonadota</taxon>
        <taxon>Gammaproteobacteria</taxon>
        <taxon>Pseudomonadales</taxon>
        <taxon>Pseudomonadaceae</taxon>
        <taxon>Azomonas</taxon>
    </lineage>
</organism>
<dbReference type="PANTHER" id="PTHR34990">
    <property type="entry name" value="UDP-2,3-DIACYLGLUCOSAMINE HYDROLASE-RELATED"/>
    <property type="match status" value="1"/>
</dbReference>
<evidence type="ECO:0000256" key="7">
    <source>
        <dbReference type="ARBA" id="ARBA00023098"/>
    </source>
</evidence>
<comment type="catalytic activity">
    <reaction evidence="10">
        <text>UDP-2-N,3-O-bis[(3R)-3-hydroxytetradecanoyl]-alpha-D-glucosamine + H2O = 2-N,3-O-bis[(3R)-3-hydroxytetradecanoyl]-alpha-D-glucosaminyl 1-phosphate + UMP + 2 H(+)</text>
        <dbReference type="Rhea" id="RHEA:25213"/>
        <dbReference type="ChEBI" id="CHEBI:15377"/>
        <dbReference type="ChEBI" id="CHEBI:15378"/>
        <dbReference type="ChEBI" id="CHEBI:57865"/>
        <dbReference type="ChEBI" id="CHEBI:57957"/>
        <dbReference type="ChEBI" id="CHEBI:78847"/>
        <dbReference type="EC" id="3.6.1.54"/>
    </reaction>
</comment>
<dbReference type="PANTHER" id="PTHR34990:SF1">
    <property type="entry name" value="UDP-2,3-DIACYLGLUCOSAMINE HYDROLASE"/>
    <property type="match status" value="1"/>
</dbReference>
<keyword evidence="9 10" id="KW-0464">Manganese</keyword>
<dbReference type="Proteomes" id="UP000319627">
    <property type="component" value="Unassembled WGS sequence"/>
</dbReference>
<dbReference type="GO" id="GO:0019897">
    <property type="term" value="C:extrinsic component of plasma membrane"/>
    <property type="evidence" value="ECO:0007669"/>
    <property type="project" value="UniProtKB-UniRule"/>
</dbReference>
<evidence type="ECO:0000256" key="8">
    <source>
        <dbReference type="ARBA" id="ARBA00023136"/>
    </source>
</evidence>
<dbReference type="AlphaFoldDB" id="A0A562IZ16"/>
<dbReference type="SUPFAM" id="SSF56300">
    <property type="entry name" value="Metallo-dependent phosphatases"/>
    <property type="match status" value="1"/>
</dbReference>
<dbReference type="CDD" id="cd07398">
    <property type="entry name" value="MPP_YbbF-LpxH"/>
    <property type="match status" value="1"/>
</dbReference>
<feature type="binding site" evidence="10">
    <location>
        <position position="164"/>
    </location>
    <ligand>
        <name>substrate</name>
    </ligand>
</feature>
<protein>
    <recommendedName>
        <fullName evidence="10">UDP-2,3-diacylglucosamine hydrolase</fullName>
        <ecNumber evidence="10">3.6.1.54</ecNumber>
    </recommendedName>
    <alternativeName>
        <fullName evidence="10">UDP-2,3-diacylglucosamine diphosphatase</fullName>
    </alternativeName>
</protein>
<comment type="function">
    <text evidence="10">Hydrolyzes the pyrophosphate bond of UDP-2,3-diacylglucosamine to yield 2,3-diacylglucosamine 1-phosphate (lipid X) and UMP by catalyzing the attack of water at the alpha-P atom. Involved in the biosynthesis of lipid A, a phosphorylated glycolipid that anchors the lipopolysaccharide to the outer membrane of the cell.</text>
</comment>
<evidence type="ECO:0000256" key="9">
    <source>
        <dbReference type="ARBA" id="ARBA00023211"/>
    </source>
</evidence>
<evidence type="ECO:0000256" key="4">
    <source>
        <dbReference type="ARBA" id="ARBA00022556"/>
    </source>
</evidence>
<feature type="binding site" evidence="10">
    <location>
        <position position="79"/>
    </location>
    <ligand>
        <name>Mn(2+)</name>
        <dbReference type="ChEBI" id="CHEBI:29035"/>
        <label>2</label>
    </ligand>
</feature>
<keyword evidence="6 10" id="KW-0378">Hydrolase</keyword>
<dbReference type="GO" id="GO:0009245">
    <property type="term" value="P:lipid A biosynthetic process"/>
    <property type="evidence" value="ECO:0007669"/>
    <property type="project" value="UniProtKB-UniRule"/>
</dbReference>
<feature type="domain" description="Calcineurin-like phosphoesterase" evidence="11">
    <location>
        <begin position="3"/>
        <end position="199"/>
    </location>
</feature>
<feature type="binding site" evidence="10">
    <location>
        <position position="167"/>
    </location>
    <ligand>
        <name>substrate</name>
    </ligand>
</feature>
<evidence type="ECO:0000256" key="2">
    <source>
        <dbReference type="ARBA" id="ARBA00022516"/>
    </source>
</evidence>
<evidence type="ECO:0000313" key="13">
    <source>
        <dbReference type="Proteomes" id="UP000319627"/>
    </source>
</evidence>
<sequence>MITLFISDLHLDECRDDITQAFLRFLNERAPQAQALYILGDLFEVWIGDDGMSPYQRQIAQALRQLADQGTQIFLMHGNRDFMLGKGFCREAGCQLIREQTLINLYGQSALLMHGDLLCTQDREYLRKRWRLRNPISRWLLRHLPLSTRHQLARKLRAASQYHTRNQAQKITDVTPEAVQSYMARYAVQVLIHGHTHRPTIEPLKVLGQPAHRIVLGDWDRQAWVLEVTERHQYRLKAFPL</sequence>
<accession>A0A562IZ16</accession>
<evidence type="ECO:0000256" key="1">
    <source>
        <dbReference type="ARBA" id="ARBA00022475"/>
    </source>
</evidence>
<dbReference type="EC" id="3.6.1.54" evidence="10"/>
<dbReference type="UniPathway" id="UPA00359">
    <property type="reaction ID" value="UER00480"/>
</dbReference>
<dbReference type="HAMAP" id="MF_00575">
    <property type="entry name" value="LpxH"/>
    <property type="match status" value="1"/>
</dbReference>